<dbReference type="OrthoDB" id="14833at2759"/>
<accession>A0A2T9ZJS4</accession>
<dbReference type="EMBL" id="MBFS01000076">
    <property type="protein sequence ID" value="PVV04812.1"/>
    <property type="molecule type" value="Genomic_DNA"/>
</dbReference>
<comment type="similarity">
    <text evidence="1 2">Belongs to the OSBP family.</text>
</comment>
<dbReference type="FunFam" id="1.10.287.2720:FF:000001">
    <property type="entry name" value="Oxysterol-binding OBPalpha"/>
    <property type="match status" value="1"/>
</dbReference>
<evidence type="ECO:0000256" key="1">
    <source>
        <dbReference type="ARBA" id="ARBA00008842"/>
    </source>
</evidence>
<organism evidence="3 4">
    <name type="scientific">Smittium megazygosporum</name>
    <dbReference type="NCBI Taxonomy" id="133381"/>
    <lineage>
        <taxon>Eukaryota</taxon>
        <taxon>Fungi</taxon>
        <taxon>Fungi incertae sedis</taxon>
        <taxon>Zoopagomycota</taxon>
        <taxon>Kickxellomycotina</taxon>
        <taxon>Harpellomycetes</taxon>
        <taxon>Harpellales</taxon>
        <taxon>Legeriomycetaceae</taxon>
        <taxon>Smittium</taxon>
    </lineage>
</organism>
<evidence type="ECO:0000313" key="4">
    <source>
        <dbReference type="Proteomes" id="UP000245609"/>
    </source>
</evidence>
<evidence type="ECO:0000313" key="3">
    <source>
        <dbReference type="EMBL" id="PVV04812.1"/>
    </source>
</evidence>
<comment type="caution">
    <text evidence="3">The sequence shown here is derived from an EMBL/GenBank/DDBJ whole genome shotgun (WGS) entry which is preliminary data.</text>
</comment>
<evidence type="ECO:0008006" key="5">
    <source>
        <dbReference type="Google" id="ProtNLM"/>
    </source>
</evidence>
<sequence length="375" mass="43417">MSKAKELENQNNEEILDEEPRNIILSMISQLTTNMDLSKVTLPTFVLEPRSFTERITDFMTHPDILIEQDPIERFIHIVKYYMSGWHIHPRGVKKPYNPILGEFFRCRYDLPGNVKAYFISEQVSHHPPMTAFAYYCPEKNTFIEGDLRPKGKFLGNSVGVFLSGSTRIYLKDFDEEYIVTYPNMYARGILFGKMVLEIGEKATITCAKNDLLFRIEFKTKGFFGGSYNQVSGKIKNISENEILAEISGNWEKVMKMKRKTSKGATESVFFDSEAEKITPLIVADIEEQEDNESRRLWRHATKAIAGKDLNLATEEKTKIEEQQRNDVKERAEKNETWTPRFFELGHDSKYHPLLSSETAEASNKQIEEFIFSKK</sequence>
<dbReference type="GO" id="GO:0005829">
    <property type="term" value="C:cytosol"/>
    <property type="evidence" value="ECO:0007669"/>
    <property type="project" value="TreeGrafter"/>
</dbReference>
<dbReference type="Proteomes" id="UP000245609">
    <property type="component" value="Unassembled WGS sequence"/>
</dbReference>
<dbReference type="InterPro" id="IPR018494">
    <property type="entry name" value="Oxysterol-bd_CS"/>
</dbReference>
<dbReference type="PANTHER" id="PTHR10972:SF102">
    <property type="entry name" value="OXYSTEROL-BINDING PROTEIN"/>
    <property type="match status" value="1"/>
</dbReference>
<dbReference type="STRING" id="133381.A0A2T9ZJS4"/>
<dbReference type="AlphaFoldDB" id="A0A2T9ZJS4"/>
<name>A0A2T9ZJS4_9FUNG</name>
<reference evidence="3 4" key="1">
    <citation type="journal article" date="2018" name="MBio">
        <title>Comparative Genomics Reveals the Core Gene Toolbox for the Fungus-Insect Symbiosis.</title>
        <authorList>
            <person name="Wang Y."/>
            <person name="Stata M."/>
            <person name="Wang W."/>
            <person name="Stajich J.E."/>
            <person name="White M.M."/>
            <person name="Moncalvo J.M."/>
        </authorList>
    </citation>
    <scope>NUCLEOTIDE SEQUENCE [LARGE SCALE GENOMIC DNA]</scope>
    <source>
        <strain evidence="3 4">SC-DP-2</strain>
    </source>
</reference>
<dbReference type="GO" id="GO:0016020">
    <property type="term" value="C:membrane"/>
    <property type="evidence" value="ECO:0007669"/>
    <property type="project" value="TreeGrafter"/>
</dbReference>
<proteinExistence type="inferred from homology"/>
<protein>
    <recommendedName>
        <fullName evidence="5">Oxysterol-binding protein</fullName>
    </recommendedName>
</protein>
<keyword evidence="4" id="KW-1185">Reference proteome</keyword>
<dbReference type="SUPFAM" id="SSF144000">
    <property type="entry name" value="Oxysterol-binding protein-like"/>
    <property type="match status" value="1"/>
</dbReference>
<dbReference type="InterPro" id="IPR037239">
    <property type="entry name" value="OSBP_sf"/>
</dbReference>
<dbReference type="PROSITE" id="PS01013">
    <property type="entry name" value="OSBP"/>
    <property type="match status" value="1"/>
</dbReference>
<dbReference type="PANTHER" id="PTHR10972">
    <property type="entry name" value="OXYSTEROL-BINDING PROTEIN-RELATED"/>
    <property type="match status" value="1"/>
</dbReference>
<dbReference type="Gene3D" id="1.10.287.2720">
    <property type="match status" value="1"/>
</dbReference>
<dbReference type="Pfam" id="PF01237">
    <property type="entry name" value="Oxysterol_BP"/>
    <property type="match status" value="2"/>
</dbReference>
<dbReference type="GO" id="GO:0032934">
    <property type="term" value="F:sterol binding"/>
    <property type="evidence" value="ECO:0007669"/>
    <property type="project" value="TreeGrafter"/>
</dbReference>
<gene>
    <name evidence="3" type="ORF">BB560_000686</name>
</gene>
<evidence type="ECO:0000256" key="2">
    <source>
        <dbReference type="RuleBase" id="RU003844"/>
    </source>
</evidence>
<dbReference type="InterPro" id="IPR000648">
    <property type="entry name" value="Oxysterol-bd"/>
</dbReference>
<dbReference type="Gene3D" id="2.40.160.120">
    <property type="match status" value="1"/>
</dbReference>
<dbReference type="Gene3D" id="3.30.70.3490">
    <property type="match status" value="1"/>
</dbReference>